<gene>
    <name evidence="2" type="ORF">AVDCRST_MAG80-693</name>
</gene>
<name>A0A6J4Q2Y3_9ACTN</name>
<sequence length="351" mass="40678">MREAQGMSKALRFVGTSSLFTVGAATLVVAAYTLRTARKYVGLAEDRMEHLREEQAGLLGFLREERRVSKEESKREREQHLELQQKVEWLNREFKQLQREQGQLAEKFERERARRLEYQQQQTRQEREERARERERRDSEQKIEHLKRELRELREAQQDRKIEQDSSSSVPAGSLESLPKGRELLGEELPSAPRPREAGKTSRPASSPEKKAPAPAKVPPTNKRPRLGVRLPHPDDLAGGGRAPVGRPRSGAQLEVFRKHYDRYLENYRGYVELAEGLYRARDNGEVQPGSFEEREWRGRLRRANDGIERTTSRLDILEEHNPELATDDRISRRAGVARRHSELQRKTGAV</sequence>
<organism evidence="2">
    <name type="scientific">uncultured Rubrobacteraceae bacterium</name>
    <dbReference type="NCBI Taxonomy" id="349277"/>
    <lineage>
        <taxon>Bacteria</taxon>
        <taxon>Bacillati</taxon>
        <taxon>Actinomycetota</taxon>
        <taxon>Rubrobacteria</taxon>
        <taxon>Rubrobacterales</taxon>
        <taxon>Rubrobacteraceae</taxon>
        <taxon>environmental samples</taxon>
    </lineage>
</organism>
<feature type="region of interest" description="Disordered" evidence="1">
    <location>
        <begin position="115"/>
        <end position="251"/>
    </location>
</feature>
<evidence type="ECO:0000256" key="1">
    <source>
        <dbReference type="SAM" id="MobiDB-lite"/>
    </source>
</evidence>
<dbReference type="AlphaFoldDB" id="A0A6J4Q2Y3"/>
<dbReference type="EMBL" id="CADCVC010000057">
    <property type="protein sequence ID" value="CAA9432647.1"/>
    <property type="molecule type" value="Genomic_DNA"/>
</dbReference>
<evidence type="ECO:0000313" key="2">
    <source>
        <dbReference type="EMBL" id="CAA9432647.1"/>
    </source>
</evidence>
<proteinExistence type="predicted"/>
<feature type="compositionally biased region" description="Basic and acidic residues" evidence="1">
    <location>
        <begin position="124"/>
        <end position="164"/>
    </location>
</feature>
<protein>
    <submittedName>
        <fullName evidence="2">Uncharacterized protein</fullName>
    </submittedName>
</protein>
<reference evidence="2" key="1">
    <citation type="submission" date="2020-02" db="EMBL/GenBank/DDBJ databases">
        <authorList>
            <person name="Meier V. D."/>
        </authorList>
    </citation>
    <scope>NUCLEOTIDE SEQUENCE</scope>
    <source>
        <strain evidence="2">AVDCRST_MAG80</strain>
    </source>
</reference>
<accession>A0A6J4Q2Y3</accession>